<organism evidence="1 2">
    <name type="scientific">Streptomyces silvensis</name>
    <dbReference type="NCBI Taxonomy" id="1765722"/>
    <lineage>
        <taxon>Bacteria</taxon>
        <taxon>Bacillati</taxon>
        <taxon>Actinomycetota</taxon>
        <taxon>Actinomycetes</taxon>
        <taxon>Kitasatosporales</taxon>
        <taxon>Streptomycetaceae</taxon>
        <taxon>Streptomyces</taxon>
    </lineage>
</organism>
<dbReference type="AlphaFoldDB" id="A0A0W7X3Y4"/>
<proteinExistence type="predicted"/>
<evidence type="ECO:0000313" key="2">
    <source>
        <dbReference type="Proteomes" id="UP000054804"/>
    </source>
</evidence>
<dbReference type="RefSeq" id="WP_058848665.1">
    <property type="nucleotide sequence ID" value="NZ_LOCL01000034.1"/>
</dbReference>
<gene>
    <name evidence="1" type="ORF">AT728_16510</name>
</gene>
<reference evidence="1 2" key="1">
    <citation type="submission" date="2015-12" db="EMBL/GenBank/DDBJ databases">
        <title>Draft genome sequence of Streptomyces silvensis ATCC 53525, a producer of novel hormone antagonists.</title>
        <authorList>
            <person name="Johnston C.W."/>
            <person name="Li Y."/>
            <person name="Magarvey N.A."/>
        </authorList>
    </citation>
    <scope>NUCLEOTIDE SEQUENCE [LARGE SCALE GENOMIC DNA]</scope>
    <source>
        <strain evidence="1 2">ATCC 53525</strain>
    </source>
</reference>
<name>A0A0W7X3Y4_9ACTN</name>
<evidence type="ECO:0000313" key="1">
    <source>
        <dbReference type="EMBL" id="KUF17402.1"/>
    </source>
</evidence>
<comment type="caution">
    <text evidence="1">The sequence shown here is derived from an EMBL/GenBank/DDBJ whole genome shotgun (WGS) entry which is preliminary data.</text>
</comment>
<sequence length="201" mass="22234">MTSCPTHHNSPPPAACHPHSGRTAPLVCKGCLAPVGSEQERRSHHCPCCGEKYASSCLGNLRDCPNCGRLNLGTGQWQRPNDPLTDLLRGHLAPDPWMQVRERAAGLFGRVIAHHLHQVTFEIDRTRLYGEIVVGSRALAIRYADGRFEAASDCPRRAECRRGRVWTPVADREELLHVHLHGPGRAGQCDRADRHRAGGVR</sequence>
<dbReference type="OrthoDB" id="4332753at2"/>
<dbReference type="Proteomes" id="UP000054804">
    <property type="component" value="Unassembled WGS sequence"/>
</dbReference>
<dbReference type="EMBL" id="LOCL01000034">
    <property type="protein sequence ID" value="KUF17402.1"/>
    <property type="molecule type" value="Genomic_DNA"/>
</dbReference>
<protein>
    <submittedName>
        <fullName evidence="1">Uncharacterized protein</fullName>
    </submittedName>
</protein>
<accession>A0A0W7X3Y4</accession>
<keyword evidence="2" id="KW-1185">Reference proteome</keyword>